<dbReference type="Proteomes" id="UP000480164">
    <property type="component" value="Unassembled WGS sequence"/>
</dbReference>
<evidence type="ECO:0000256" key="1">
    <source>
        <dbReference type="ARBA" id="ARBA00004571"/>
    </source>
</evidence>
<evidence type="ECO:0000256" key="6">
    <source>
        <dbReference type="ARBA" id="ARBA00022729"/>
    </source>
</evidence>
<evidence type="ECO:0000313" key="13">
    <source>
        <dbReference type="EMBL" id="QGU86822.1"/>
    </source>
</evidence>
<dbReference type="Gene3D" id="2.60.40.2070">
    <property type="match status" value="1"/>
</dbReference>
<evidence type="ECO:0000313" key="12">
    <source>
        <dbReference type="EMBL" id="MTD28729.1"/>
    </source>
</evidence>
<feature type="domain" description="PapC N-terminal" evidence="11">
    <location>
        <begin position="48"/>
        <end position="193"/>
    </location>
</feature>
<protein>
    <submittedName>
        <fullName evidence="13">Fimbria/pilus outer membrane usher protein</fullName>
    </submittedName>
</protein>
<organism evidence="13 14">
    <name type="scientific">Erwinia sorbitola</name>
    <dbReference type="NCBI Taxonomy" id="2681984"/>
    <lineage>
        <taxon>Bacteria</taxon>
        <taxon>Pseudomonadati</taxon>
        <taxon>Pseudomonadota</taxon>
        <taxon>Gammaproteobacteria</taxon>
        <taxon>Enterobacterales</taxon>
        <taxon>Erwiniaceae</taxon>
        <taxon>Erwinia</taxon>
    </lineage>
</organism>
<keyword evidence="8 9" id="KW-0998">Cell outer membrane</keyword>
<keyword evidence="5 9" id="KW-0812">Transmembrane</keyword>
<comment type="similarity">
    <text evidence="2 9">Belongs to the fimbrial export usher family.</text>
</comment>
<evidence type="ECO:0000256" key="7">
    <source>
        <dbReference type="ARBA" id="ARBA00023136"/>
    </source>
</evidence>
<evidence type="ECO:0000313" key="15">
    <source>
        <dbReference type="Proteomes" id="UP000480164"/>
    </source>
</evidence>
<dbReference type="PANTHER" id="PTHR30451:SF20">
    <property type="entry name" value="FIMBRIAE USHER"/>
    <property type="match status" value="1"/>
</dbReference>
<evidence type="ECO:0000259" key="10">
    <source>
        <dbReference type="Pfam" id="PF13953"/>
    </source>
</evidence>
<dbReference type="InterPro" id="IPR025885">
    <property type="entry name" value="PapC_N"/>
</dbReference>
<dbReference type="InterPro" id="IPR025949">
    <property type="entry name" value="PapC-like_C"/>
</dbReference>
<keyword evidence="4" id="KW-1134">Transmembrane beta strand</keyword>
<dbReference type="EMBL" id="CP046509">
    <property type="protein sequence ID" value="QGU86822.1"/>
    <property type="molecule type" value="Genomic_DNA"/>
</dbReference>
<dbReference type="Pfam" id="PF00577">
    <property type="entry name" value="Usher"/>
    <property type="match status" value="1"/>
</dbReference>
<evidence type="ECO:0000256" key="5">
    <source>
        <dbReference type="ARBA" id="ARBA00022692"/>
    </source>
</evidence>
<evidence type="ECO:0000256" key="4">
    <source>
        <dbReference type="ARBA" id="ARBA00022452"/>
    </source>
</evidence>
<evidence type="ECO:0000256" key="8">
    <source>
        <dbReference type="ARBA" id="ARBA00023237"/>
    </source>
</evidence>
<reference evidence="12 15" key="1">
    <citation type="submission" date="2019-11" db="EMBL/GenBank/DDBJ databases">
        <title>Erwinia sp. nov., isolated from feces of birds in Tibet plateau of China.</title>
        <authorList>
            <person name="Ge Y."/>
        </authorList>
    </citation>
    <scope>NUCLEOTIDE SEQUENCE [LARGE SCALE GENOMIC DNA]</scope>
    <source>
        <strain evidence="12 15">J316</strain>
    </source>
</reference>
<dbReference type="GO" id="GO:0009279">
    <property type="term" value="C:cell outer membrane"/>
    <property type="evidence" value="ECO:0007669"/>
    <property type="project" value="UniProtKB-SubCell"/>
</dbReference>
<dbReference type="EMBL" id="WLZX01000009">
    <property type="protein sequence ID" value="MTD28729.1"/>
    <property type="molecule type" value="Genomic_DNA"/>
</dbReference>
<evidence type="ECO:0000256" key="9">
    <source>
        <dbReference type="RuleBase" id="RU003884"/>
    </source>
</evidence>
<evidence type="ECO:0000259" key="11">
    <source>
        <dbReference type="Pfam" id="PF13954"/>
    </source>
</evidence>
<evidence type="ECO:0000256" key="2">
    <source>
        <dbReference type="ARBA" id="ARBA00008064"/>
    </source>
</evidence>
<keyword evidence="15" id="KW-1185">Reference proteome</keyword>
<dbReference type="SUPFAM" id="SSF141729">
    <property type="entry name" value="FimD N-terminal domain-like"/>
    <property type="match status" value="1"/>
</dbReference>
<dbReference type="PANTHER" id="PTHR30451">
    <property type="entry name" value="OUTER MEMBRANE USHER PROTEIN"/>
    <property type="match status" value="1"/>
</dbReference>
<dbReference type="InterPro" id="IPR043142">
    <property type="entry name" value="PapC-like_C_sf"/>
</dbReference>
<sequence length="850" mass="93528">MLRTLFTSTPVRSIDLSLNSVHRLFLVGLLGSGIQLGAYANTSDGFATFDANFLPAGMGEQIDVTQFSHRHSIPPGYYDVGILLNEKNIGHMRLLVRKIEGKSVICTTRPLMNLIPLRAEEIDSNKWQQLDDADQCYGLEHWIPDASAHINTSTLHMVISVPQALLERQAQNEVSPLLWDKGVNALILGYDNNYYQSKQGGSVYRSFYNGDNISLNILGLMFRHRGSLSWDEESGAHYSSLRNYVEYGISPLKSRIIVGDTDTSGNLFDSFSLRGVTLYSDDNMLPDSRRGYAPMIRGVAETNARVSIRQNNTLLYETTVSPGPFNIDDLYPTGYGGDLVVTVHESDGRINQFMVPYAAVPQLIRPGITRYSFSAGTLRNMNVSQREKVAQVTVQRGINNLITGYGGILSTPDYHAFMLGGAMGSTWGALALDVTQAQTFTPSRDLTGQSYRATYSKRFNSSNSTVTFAAMRFSSSGYLDLKNAMQVIDHDTRRKADEAEYLFYSPRSRISASLSQGFKDNWGQLYLTAIRQSYWGKGGSNNQLQMGYSNSFRSVSWSFSVNRVNARDGAETQYTLGLSVPLGGGSPQTHLNMNFSHDADGLSSQANLNSSLGAHQQFDYSVGMRHDKKQRTTANAAASLYTPYTSIQGTVEKGRQSHSWSTGLQGSVAILHDGITAGPWHSETMALVDAPYATGAHVEGHSGLTLNHQGRALVPYLMPYRLNDIRLDPQELPLDVELKSTQQQIVPHSGALVKVNFSTSRGRPVLIHTTLPDGQSLPFGASVLDEEGTNLGLVAQGDIIYVRLPAGDSRLRVTSGDEEICMLKVHLSPLVDAQNGFERFEQPCLPTSTL</sequence>
<accession>A0A6I6EQ72</accession>
<dbReference type="FunFam" id="2.60.40.3110:FF:000001">
    <property type="entry name" value="Putative fimbrial outer membrane usher"/>
    <property type="match status" value="1"/>
</dbReference>
<evidence type="ECO:0000256" key="3">
    <source>
        <dbReference type="ARBA" id="ARBA00022448"/>
    </source>
</evidence>
<dbReference type="Pfam" id="PF13953">
    <property type="entry name" value="PapC_C"/>
    <property type="match status" value="1"/>
</dbReference>
<dbReference type="InterPro" id="IPR037224">
    <property type="entry name" value="PapC_N_sf"/>
</dbReference>
<dbReference type="InterPro" id="IPR000015">
    <property type="entry name" value="Fimb_usher"/>
</dbReference>
<reference evidence="13 14" key="2">
    <citation type="submission" date="2019-12" db="EMBL/GenBank/DDBJ databases">
        <title>Erwinia sp. nov., isolated from droppings of birds in the Qinghai-Tiebt plateau of China.</title>
        <authorList>
            <person name="Ge Y."/>
        </authorList>
    </citation>
    <scope>NUCLEOTIDE SEQUENCE [LARGE SCALE GENOMIC DNA]</scope>
    <source>
        <strain evidence="13 14">J780</strain>
    </source>
</reference>
<dbReference type="RefSeq" id="WP_154753975.1">
    <property type="nucleotide sequence ID" value="NZ_CP046509.1"/>
</dbReference>
<dbReference type="InterPro" id="IPR042186">
    <property type="entry name" value="FimD_plug_dom"/>
</dbReference>
<dbReference type="GO" id="GO:0015473">
    <property type="term" value="F:fimbrial usher porin activity"/>
    <property type="evidence" value="ECO:0007669"/>
    <property type="project" value="InterPro"/>
</dbReference>
<evidence type="ECO:0000313" key="14">
    <source>
        <dbReference type="Proteomes" id="UP000424752"/>
    </source>
</evidence>
<dbReference type="Gene3D" id="2.60.40.2610">
    <property type="entry name" value="Outer membrane usher protein FimD, plug domain"/>
    <property type="match status" value="1"/>
</dbReference>
<comment type="subcellular location">
    <subcellularLocation>
        <location evidence="1 9">Cell outer membrane</location>
        <topology evidence="1 9">Multi-pass membrane protein</topology>
    </subcellularLocation>
</comment>
<dbReference type="Gene3D" id="2.60.40.3110">
    <property type="match status" value="1"/>
</dbReference>
<dbReference type="PROSITE" id="PS01151">
    <property type="entry name" value="FIMBRIAL_USHER"/>
    <property type="match status" value="1"/>
</dbReference>
<name>A0A6I6EQ72_9GAMM</name>
<gene>
    <name evidence="12" type="ORF">GK011_17475</name>
    <name evidence="13" type="ORF">GN242_06190</name>
</gene>
<keyword evidence="3 9" id="KW-0813">Transport</keyword>
<accession>A0A6L6GTU5</accession>
<dbReference type="Gene3D" id="3.10.20.410">
    <property type="match status" value="1"/>
</dbReference>
<keyword evidence="6" id="KW-0732">Signal</keyword>
<dbReference type="InterPro" id="IPR018030">
    <property type="entry name" value="Fimbrial_membr_usher_CS"/>
</dbReference>
<dbReference type="Proteomes" id="UP000424752">
    <property type="component" value="Chromosome"/>
</dbReference>
<keyword evidence="7 9" id="KW-0472">Membrane</keyword>
<dbReference type="AlphaFoldDB" id="A0A6I6EQ72"/>
<dbReference type="Pfam" id="PF13954">
    <property type="entry name" value="PapC_N"/>
    <property type="match status" value="1"/>
</dbReference>
<dbReference type="KEGG" id="erwi:GN242_06190"/>
<proteinExistence type="inferred from homology"/>
<feature type="domain" description="PapC-like C-terminal" evidence="10">
    <location>
        <begin position="766"/>
        <end position="828"/>
    </location>
</feature>
<keyword evidence="9" id="KW-1029">Fimbrium biogenesis</keyword>
<dbReference type="GO" id="GO:0009297">
    <property type="term" value="P:pilus assembly"/>
    <property type="evidence" value="ECO:0007669"/>
    <property type="project" value="InterPro"/>
</dbReference>